<keyword evidence="4" id="KW-1185">Reference proteome</keyword>
<dbReference type="EMBL" id="CAUWAG010000006">
    <property type="protein sequence ID" value="CAJ2504467.1"/>
    <property type="molecule type" value="Genomic_DNA"/>
</dbReference>
<proteinExistence type="predicted"/>
<accession>A0AAI8VGH7</accession>
<evidence type="ECO:0000256" key="1">
    <source>
        <dbReference type="SAM" id="MobiDB-lite"/>
    </source>
</evidence>
<name>A0AAI8VGH7_9PEZI</name>
<evidence type="ECO:0000313" key="3">
    <source>
        <dbReference type="EMBL" id="CAJ2504467.1"/>
    </source>
</evidence>
<keyword evidence="2" id="KW-0732">Signal</keyword>
<evidence type="ECO:0000313" key="4">
    <source>
        <dbReference type="Proteomes" id="UP001295740"/>
    </source>
</evidence>
<sequence>MTFHGLLLLLASLTSAPPQSQSQIRSDCLTRADLAALFTNPALSLEEAGDLNKRASAYNAFTKQPAARFEINPGAAPHSLEALMEAFCETRTAQHGLCTNLFGENAPKGYWGYGIGDKSPDNMQVLLKFEKCGGMVEVPFIEVHKGVYNGSHVISDPAILRGEWEVNLRYPEITEIEQRQQNSGDHSAETPKHDYSSTIVAHASLLVFGLVKATAAVCLGLAAAFAYQLYHQPQDVRQVAPPRPEAAENSGDAMSDTVARRRDSSGTADEWEQVLKPAVQEA</sequence>
<feature type="region of interest" description="Disordered" evidence="1">
    <location>
        <begin position="240"/>
        <end position="282"/>
    </location>
</feature>
<evidence type="ECO:0000256" key="2">
    <source>
        <dbReference type="SAM" id="SignalP"/>
    </source>
</evidence>
<comment type="caution">
    <text evidence="3">The sequence shown here is derived from an EMBL/GenBank/DDBJ whole genome shotgun (WGS) entry which is preliminary data.</text>
</comment>
<feature type="signal peptide" evidence="2">
    <location>
        <begin position="1"/>
        <end position="22"/>
    </location>
</feature>
<organism evidence="3 4">
    <name type="scientific">Anthostomella pinea</name>
    <dbReference type="NCBI Taxonomy" id="933095"/>
    <lineage>
        <taxon>Eukaryota</taxon>
        <taxon>Fungi</taxon>
        <taxon>Dikarya</taxon>
        <taxon>Ascomycota</taxon>
        <taxon>Pezizomycotina</taxon>
        <taxon>Sordariomycetes</taxon>
        <taxon>Xylariomycetidae</taxon>
        <taxon>Xylariales</taxon>
        <taxon>Xylariaceae</taxon>
        <taxon>Anthostomella</taxon>
    </lineage>
</organism>
<feature type="chain" id="PRO_5042528187" evidence="2">
    <location>
        <begin position="23"/>
        <end position="282"/>
    </location>
</feature>
<protein>
    <submittedName>
        <fullName evidence="3">Uu.00g118610.m01.CDS01</fullName>
    </submittedName>
</protein>
<dbReference type="AlphaFoldDB" id="A0AAI8VGH7"/>
<dbReference type="Proteomes" id="UP001295740">
    <property type="component" value="Unassembled WGS sequence"/>
</dbReference>
<reference evidence="3" key="1">
    <citation type="submission" date="2023-10" db="EMBL/GenBank/DDBJ databases">
        <authorList>
            <person name="Hackl T."/>
        </authorList>
    </citation>
    <scope>NUCLEOTIDE SEQUENCE</scope>
</reference>
<gene>
    <name evidence="3" type="ORF">KHLLAP_LOCUS4935</name>
</gene>